<accession>A0A9K3GHL1</accession>
<evidence type="ECO:0000256" key="1">
    <source>
        <dbReference type="PROSITE-ProRule" id="PRU00176"/>
    </source>
</evidence>
<evidence type="ECO:0000313" key="4">
    <source>
        <dbReference type="Proteomes" id="UP000265618"/>
    </source>
</evidence>
<dbReference type="SMART" id="SM00360">
    <property type="entry name" value="RRM"/>
    <property type="match status" value="1"/>
</dbReference>
<dbReference type="Proteomes" id="UP000265618">
    <property type="component" value="Unassembled WGS sequence"/>
</dbReference>
<dbReference type="OrthoDB" id="5970at2759"/>
<feature type="domain" description="RRM" evidence="2">
    <location>
        <begin position="32"/>
        <end position="112"/>
    </location>
</feature>
<dbReference type="GO" id="GO:0003723">
    <property type="term" value="F:RNA binding"/>
    <property type="evidence" value="ECO:0007669"/>
    <property type="project" value="UniProtKB-UniRule"/>
</dbReference>
<dbReference type="PROSITE" id="PS50102">
    <property type="entry name" value="RRM"/>
    <property type="match status" value="1"/>
</dbReference>
<sequence>MLTLDHISLPSSLMGRWEYEDNNIDGEDAIQRQIFVTGLPDDCTKEQLEEVFSAIAPPQRVALLQNRRERTLNGKAFITFTLTADVDDVLLAHSKEPIALNGKRLRITKARHKEETQEGPVHPKDVVPDPTTILVYPVPTQSQGQTDNPILIRVSAPPALKPEATPPALPDMGPVVTQEADLECDVYAEPLNEREGSAPLEPSEDRPVSVHDVAIGAESDDFEVPSVSDRDIERQSARFSRINTIKSAAIDLEASNRVCSVGT</sequence>
<dbReference type="SUPFAM" id="SSF54928">
    <property type="entry name" value="RNA-binding domain, RBD"/>
    <property type="match status" value="1"/>
</dbReference>
<organism evidence="3 4">
    <name type="scientific">Kipferlia bialata</name>
    <dbReference type="NCBI Taxonomy" id="797122"/>
    <lineage>
        <taxon>Eukaryota</taxon>
        <taxon>Metamonada</taxon>
        <taxon>Carpediemonas-like organisms</taxon>
        <taxon>Kipferlia</taxon>
    </lineage>
</organism>
<evidence type="ECO:0000313" key="3">
    <source>
        <dbReference type="EMBL" id="GIQ84269.1"/>
    </source>
</evidence>
<comment type="caution">
    <text evidence="3">The sequence shown here is derived from an EMBL/GenBank/DDBJ whole genome shotgun (WGS) entry which is preliminary data.</text>
</comment>
<name>A0A9K3GHL1_9EUKA</name>
<dbReference type="EMBL" id="BDIP01001374">
    <property type="protein sequence ID" value="GIQ84269.1"/>
    <property type="molecule type" value="Genomic_DNA"/>
</dbReference>
<reference evidence="3 4" key="1">
    <citation type="journal article" date="2018" name="PLoS ONE">
        <title>The draft genome of Kipferlia bialata reveals reductive genome evolution in fornicate parasites.</title>
        <authorList>
            <person name="Tanifuji G."/>
            <person name="Takabayashi S."/>
            <person name="Kume K."/>
            <person name="Takagi M."/>
            <person name="Nakayama T."/>
            <person name="Kamikawa R."/>
            <person name="Inagaki Y."/>
            <person name="Hashimoto T."/>
        </authorList>
    </citation>
    <scope>NUCLEOTIDE SEQUENCE [LARGE SCALE GENOMIC DNA]</scope>
    <source>
        <strain evidence="3">NY0173</strain>
    </source>
</reference>
<dbReference type="InterPro" id="IPR012677">
    <property type="entry name" value="Nucleotide-bd_a/b_plait_sf"/>
</dbReference>
<dbReference type="Gene3D" id="3.30.70.330">
    <property type="match status" value="1"/>
</dbReference>
<feature type="non-terminal residue" evidence="3">
    <location>
        <position position="1"/>
    </location>
</feature>
<proteinExistence type="predicted"/>
<dbReference type="AlphaFoldDB" id="A0A9K3GHL1"/>
<dbReference type="Pfam" id="PF00076">
    <property type="entry name" value="RRM_1"/>
    <property type="match status" value="1"/>
</dbReference>
<keyword evidence="1" id="KW-0694">RNA-binding</keyword>
<evidence type="ECO:0000259" key="2">
    <source>
        <dbReference type="PROSITE" id="PS50102"/>
    </source>
</evidence>
<dbReference type="InterPro" id="IPR035979">
    <property type="entry name" value="RBD_domain_sf"/>
</dbReference>
<protein>
    <recommendedName>
        <fullName evidence="2">RRM domain-containing protein</fullName>
    </recommendedName>
</protein>
<gene>
    <name evidence="3" type="ORF">KIPB_005726</name>
</gene>
<dbReference type="InterPro" id="IPR000504">
    <property type="entry name" value="RRM_dom"/>
</dbReference>
<keyword evidence="4" id="KW-1185">Reference proteome</keyword>